<proteinExistence type="predicted"/>
<keyword evidence="2" id="KW-1133">Transmembrane helix</keyword>
<feature type="compositionally biased region" description="Low complexity" evidence="1">
    <location>
        <begin position="167"/>
        <end position="183"/>
    </location>
</feature>
<feature type="compositionally biased region" description="Basic and acidic residues" evidence="1">
    <location>
        <begin position="130"/>
        <end position="151"/>
    </location>
</feature>
<feature type="chain" id="PRO_5009129548" description="Transmembrane protein" evidence="3">
    <location>
        <begin position="20"/>
        <end position="191"/>
    </location>
</feature>
<evidence type="ECO:0000256" key="2">
    <source>
        <dbReference type="SAM" id="Phobius"/>
    </source>
</evidence>
<evidence type="ECO:0000313" key="5">
    <source>
        <dbReference type="Proteomes" id="UP000094065"/>
    </source>
</evidence>
<feature type="compositionally biased region" description="Low complexity" evidence="1">
    <location>
        <begin position="79"/>
        <end position="94"/>
    </location>
</feature>
<evidence type="ECO:0000313" key="4">
    <source>
        <dbReference type="EMBL" id="ODN83205.1"/>
    </source>
</evidence>
<feature type="region of interest" description="Disordered" evidence="1">
    <location>
        <begin position="75"/>
        <end position="191"/>
    </location>
</feature>
<dbReference type="Proteomes" id="UP000094065">
    <property type="component" value="Unassembled WGS sequence"/>
</dbReference>
<gene>
    <name evidence="4" type="ORF">L202_01392</name>
</gene>
<dbReference type="EMBL" id="AWGJ01000002">
    <property type="protein sequence ID" value="ODN83205.1"/>
    <property type="molecule type" value="Genomic_DNA"/>
</dbReference>
<keyword evidence="5" id="KW-1185">Reference proteome</keyword>
<sequence>MLATLLPAVLLLAAQSVAARTCYNGYGRQYRCSGLSYGARIGIGIGIAAGVLLLFSLCGFWRRRQLRSQFSKYKPPALPYNGQQQAPQGQNPYQNNPPPPTWNNNAPAPPPATYQPGSAGAYGASTTGAEGHEHGYEWEQARQQEEEERRNKTSGTNEPAPPGYDIATSTHNTGNAGTTTYAPPAGPPPGK</sequence>
<comment type="caution">
    <text evidence="4">The sequence shown here is derived from an EMBL/GenBank/DDBJ whole genome shotgun (WGS) entry which is preliminary data.</text>
</comment>
<keyword evidence="2" id="KW-0472">Membrane</keyword>
<dbReference type="RefSeq" id="XP_018997205.1">
    <property type="nucleotide sequence ID" value="XM_019134778.1"/>
</dbReference>
<accession>A0A1E3I498</accession>
<feature type="compositionally biased region" description="Pro residues" evidence="1">
    <location>
        <begin position="95"/>
        <end position="113"/>
    </location>
</feature>
<evidence type="ECO:0000256" key="1">
    <source>
        <dbReference type="SAM" id="MobiDB-lite"/>
    </source>
</evidence>
<keyword evidence="3" id="KW-0732">Signal</keyword>
<evidence type="ECO:0008006" key="6">
    <source>
        <dbReference type="Google" id="ProtNLM"/>
    </source>
</evidence>
<dbReference type="AlphaFoldDB" id="A0A1E3I498"/>
<organism evidence="4 5">
    <name type="scientific">Cryptococcus amylolentus CBS 6039</name>
    <dbReference type="NCBI Taxonomy" id="1295533"/>
    <lineage>
        <taxon>Eukaryota</taxon>
        <taxon>Fungi</taxon>
        <taxon>Dikarya</taxon>
        <taxon>Basidiomycota</taxon>
        <taxon>Agaricomycotina</taxon>
        <taxon>Tremellomycetes</taxon>
        <taxon>Tremellales</taxon>
        <taxon>Cryptococcaceae</taxon>
        <taxon>Cryptococcus</taxon>
    </lineage>
</organism>
<protein>
    <recommendedName>
        <fullName evidence="6">Transmembrane protein</fullName>
    </recommendedName>
</protein>
<reference evidence="4 5" key="1">
    <citation type="submission" date="2016-06" db="EMBL/GenBank/DDBJ databases">
        <title>Evolution of pathogenesis and genome organization in the Tremellales.</title>
        <authorList>
            <person name="Cuomo C."/>
            <person name="Litvintseva A."/>
            <person name="Heitman J."/>
            <person name="Chen Y."/>
            <person name="Sun S."/>
            <person name="Springer D."/>
            <person name="Dromer F."/>
            <person name="Young S."/>
            <person name="Zeng Q."/>
            <person name="Chapman S."/>
            <person name="Gujja S."/>
            <person name="Saif S."/>
            <person name="Birren B."/>
        </authorList>
    </citation>
    <scope>NUCLEOTIDE SEQUENCE [LARGE SCALE GENOMIC DNA]</scope>
    <source>
        <strain evidence="4 5">CBS 6039</strain>
    </source>
</reference>
<keyword evidence="2" id="KW-0812">Transmembrane</keyword>
<feature type="compositionally biased region" description="Low complexity" evidence="1">
    <location>
        <begin position="114"/>
        <end position="129"/>
    </location>
</feature>
<name>A0A1E3I498_9TREE</name>
<feature type="transmembrane region" description="Helical" evidence="2">
    <location>
        <begin position="42"/>
        <end position="61"/>
    </location>
</feature>
<dbReference type="GeneID" id="30152701"/>
<evidence type="ECO:0000256" key="3">
    <source>
        <dbReference type="SAM" id="SignalP"/>
    </source>
</evidence>
<dbReference type="STRING" id="1295533.A0A1E3I498"/>
<feature type="signal peptide" evidence="3">
    <location>
        <begin position="1"/>
        <end position="19"/>
    </location>
</feature>